<proteinExistence type="predicted"/>
<dbReference type="NCBIfam" id="TIGR02925">
    <property type="entry name" value="cis_trans_EpsD"/>
    <property type="match status" value="1"/>
</dbReference>
<evidence type="ECO:0000313" key="3">
    <source>
        <dbReference type="Proteomes" id="UP001166251"/>
    </source>
</evidence>
<keyword evidence="2" id="KW-0413">Isomerase</keyword>
<gene>
    <name evidence="2" type="ORF">K0504_06010</name>
</gene>
<sequence>MWLTLIRLVFVLFVGPFMAVGCGTDAETSSQVIAKVNDSEISIHQLNSALSQAATVPPEELDDYQRNLLEQLVGKSLLVEKAVEIKLDRDPNVMRAIEDAKSTILAQAYVARLSQSSRISNDDAQALYNAQPSVFANRKLYTYRQLEISIPESQAKNFRNQVVAAATLNELERWLEQQQLTFTAQDMANFSENIPLEQLDKMVAMEKDQVAIFKGKNTTTLVYLKESTPMPLSLAEAKPLLEKHWQKKNMEQLMHKELLRLKTQADIAYYGKFSDLNGNGHASDKPVSLQ</sequence>
<dbReference type="SUPFAM" id="SSF109998">
    <property type="entry name" value="Triger factor/SurA peptide-binding domain-like"/>
    <property type="match status" value="1"/>
</dbReference>
<dbReference type="Pfam" id="PF13145">
    <property type="entry name" value="Rotamase_2"/>
    <property type="match status" value="1"/>
</dbReference>
<accession>A0ABS7EFL6</accession>
<comment type="caution">
    <text evidence="2">The sequence shown here is derived from an EMBL/GenBank/DDBJ whole genome shotgun (WGS) entry which is preliminary data.</text>
</comment>
<dbReference type="Pfam" id="PF13624">
    <property type="entry name" value="SurA_N_3"/>
    <property type="match status" value="1"/>
</dbReference>
<protein>
    <submittedName>
        <fullName evidence="2">EpsD family peptidyl-prolyl cis-trans isomerase</fullName>
        <ecNumber evidence="2">5.2.1.8</ecNumber>
    </submittedName>
</protein>
<dbReference type="Proteomes" id="UP001166251">
    <property type="component" value="Unassembled WGS sequence"/>
</dbReference>
<dbReference type="Gene3D" id="1.10.8.1040">
    <property type="match status" value="1"/>
</dbReference>
<dbReference type="InterPro" id="IPR027304">
    <property type="entry name" value="Trigger_fact/SurA_dom_sf"/>
</dbReference>
<reference evidence="2" key="1">
    <citation type="submission" date="2021-07" db="EMBL/GenBank/DDBJ databases">
        <title>Neiella marina sp. nov., isolated from the intestinal content of sea cucumber Apostichopus japonicus.</title>
        <authorList>
            <person name="Bai X."/>
        </authorList>
    </citation>
    <scope>NUCLEOTIDE SEQUENCE</scope>
    <source>
        <strain evidence="2">126</strain>
    </source>
</reference>
<feature type="domain" description="PpiC" evidence="1">
    <location>
        <begin position="119"/>
        <end position="239"/>
    </location>
</feature>
<evidence type="ECO:0000313" key="2">
    <source>
        <dbReference type="EMBL" id="MBW8190586.1"/>
    </source>
</evidence>
<dbReference type="EMBL" id="JAHZSS010000005">
    <property type="protein sequence ID" value="MBW8190586.1"/>
    <property type="molecule type" value="Genomic_DNA"/>
</dbReference>
<dbReference type="GO" id="GO:0003755">
    <property type="term" value="F:peptidyl-prolyl cis-trans isomerase activity"/>
    <property type="evidence" value="ECO:0007669"/>
    <property type="project" value="UniProtKB-EC"/>
</dbReference>
<dbReference type="EC" id="5.2.1.8" evidence="2"/>
<dbReference type="RefSeq" id="WP_220103275.1">
    <property type="nucleotide sequence ID" value="NZ_JAHZSS010000005.1"/>
</dbReference>
<keyword evidence="3" id="KW-1185">Reference proteome</keyword>
<dbReference type="PROSITE" id="PS51257">
    <property type="entry name" value="PROKAR_LIPOPROTEIN"/>
    <property type="match status" value="1"/>
</dbReference>
<organism evidence="2 3">
    <name type="scientific">Neiella holothuriorum</name>
    <dbReference type="NCBI Taxonomy" id="2870530"/>
    <lineage>
        <taxon>Bacteria</taxon>
        <taxon>Pseudomonadati</taxon>
        <taxon>Pseudomonadota</taxon>
        <taxon>Gammaproteobacteria</taxon>
        <taxon>Alteromonadales</taxon>
        <taxon>Echinimonadaceae</taxon>
        <taxon>Neiella</taxon>
    </lineage>
</organism>
<name>A0ABS7EFL6_9GAMM</name>
<evidence type="ECO:0000259" key="1">
    <source>
        <dbReference type="Pfam" id="PF13145"/>
    </source>
</evidence>
<dbReference type="InterPro" id="IPR000297">
    <property type="entry name" value="PPIase_PpiC"/>
</dbReference>
<dbReference type="InterPro" id="IPR014274">
    <property type="entry name" value="PPIase_EpsD"/>
</dbReference>